<dbReference type="SUPFAM" id="SSF52172">
    <property type="entry name" value="CheY-like"/>
    <property type="match status" value="1"/>
</dbReference>
<dbReference type="InterPro" id="IPR011006">
    <property type="entry name" value="CheY-like_superfamily"/>
</dbReference>
<feature type="domain" description="Response regulatory" evidence="3">
    <location>
        <begin position="3"/>
        <end position="119"/>
    </location>
</feature>
<reference evidence="4 5" key="1">
    <citation type="submission" date="2015-09" db="EMBL/GenBank/DDBJ databases">
        <title>Identification and resolution of microdiversity through metagenomic sequencing of parallel consortia.</title>
        <authorList>
            <person name="Nelson W.C."/>
            <person name="Romine M.F."/>
            <person name="Lindemann S.R."/>
        </authorList>
    </citation>
    <scope>NUCLEOTIDE SEQUENCE [LARGE SCALE GENOMIC DNA]</scope>
    <source>
        <strain evidence="4">HL-49</strain>
    </source>
</reference>
<dbReference type="AlphaFoldDB" id="A0A0P8ACX0"/>
<accession>A0A0P8ACX0</accession>
<dbReference type="Pfam" id="PF00072">
    <property type="entry name" value="Response_reg"/>
    <property type="match status" value="1"/>
</dbReference>
<keyword evidence="1 2" id="KW-0597">Phosphoprotein</keyword>
<evidence type="ECO:0000313" key="5">
    <source>
        <dbReference type="Proteomes" id="UP000050421"/>
    </source>
</evidence>
<sequence>MPKLILIDDDRIQHLLFKKQLMMYAPSWEFNAFLAPTEAMTWLQNNEVDLIISDLNLEEETGWEILSKIAKLSQAPIVFLTGHATSEDRLKTADFPQVKGLFEKPLSEEKWQEILSMIGG</sequence>
<protein>
    <submittedName>
        <fullName evidence="4">Two component signal transduction system response regulator</fullName>
    </submittedName>
</protein>
<organism evidence="4 5">
    <name type="scientific">Algoriphagus marincola HL-49</name>
    <dbReference type="NCBI Taxonomy" id="1305737"/>
    <lineage>
        <taxon>Bacteria</taxon>
        <taxon>Pseudomonadati</taxon>
        <taxon>Bacteroidota</taxon>
        <taxon>Cytophagia</taxon>
        <taxon>Cytophagales</taxon>
        <taxon>Cyclobacteriaceae</taxon>
        <taxon>Algoriphagus</taxon>
    </lineage>
</organism>
<comment type="caution">
    <text evidence="4">The sequence shown here is derived from an EMBL/GenBank/DDBJ whole genome shotgun (WGS) entry which is preliminary data.</text>
</comment>
<gene>
    <name evidence="4" type="ORF">HLUCCX10_13795</name>
</gene>
<evidence type="ECO:0000313" key="4">
    <source>
        <dbReference type="EMBL" id="KPQ13184.1"/>
    </source>
</evidence>
<evidence type="ECO:0000256" key="1">
    <source>
        <dbReference type="ARBA" id="ARBA00022553"/>
    </source>
</evidence>
<dbReference type="OrthoDB" id="1524091at2"/>
<evidence type="ECO:0000256" key="2">
    <source>
        <dbReference type="PROSITE-ProRule" id="PRU00169"/>
    </source>
</evidence>
<dbReference type="InterPro" id="IPR050595">
    <property type="entry name" value="Bact_response_regulator"/>
</dbReference>
<feature type="modified residue" description="4-aspartylphosphate" evidence="2">
    <location>
        <position position="54"/>
    </location>
</feature>
<dbReference type="SMART" id="SM00448">
    <property type="entry name" value="REC"/>
    <property type="match status" value="1"/>
</dbReference>
<dbReference type="Gene3D" id="3.40.50.2300">
    <property type="match status" value="1"/>
</dbReference>
<name>A0A0P8ACX0_9BACT</name>
<proteinExistence type="predicted"/>
<dbReference type="GO" id="GO:0000160">
    <property type="term" value="P:phosphorelay signal transduction system"/>
    <property type="evidence" value="ECO:0007669"/>
    <property type="project" value="InterPro"/>
</dbReference>
<dbReference type="STRING" id="1305737.GCA_000526355_01590"/>
<dbReference type="PATRIC" id="fig|1305737.6.peg.3465"/>
<dbReference type="PANTHER" id="PTHR44591:SF23">
    <property type="entry name" value="CHEY SUBFAMILY"/>
    <property type="match status" value="1"/>
</dbReference>
<dbReference type="PROSITE" id="PS50110">
    <property type="entry name" value="RESPONSE_REGULATORY"/>
    <property type="match status" value="1"/>
</dbReference>
<dbReference type="CDD" id="cd00156">
    <property type="entry name" value="REC"/>
    <property type="match status" value="1"/>
</dbReference>
<dbReference type="eggNOG" id="COG3437">
    <property type="taxonomic scope" value="Bacteria"/>
</dbReference>
<evidence type="ECO:0000259" key="3">
    <source>
        <dbReference type="PROSITE" id="PS50110"/>
    </source>
</evidence>
<dbReference type="PANTHER" id="PTHR44591">
    <property type="entry name" value="STRESS RESPONSE REGULATOR PROTEIN 1"/>
    <property type="match status" value="1"/>
</dbReference>
<dbReference type="EMBL" id="LJXT01000100">
    <property type="protein sequence ID" value="KPQ13184.1"/>
    <property type="molecule type" value="Genomic_DNA"/>
</dbReference>
<dbReference type="InterPro" id="IPR001789">
    <property type="entry name" value="Sig_transdc_resp-reg_receiver"/>
</dbReference>
<dbReference type="Proteomes" id="UP000050421">
    <property type="component" value="Unassembled WGS sequence"/>
</dbReference>